<dbReference type="RefSeq" id="WP_267774980.1">
    <property type="nucleotide sequence ID" value="NZ_JAPNKE010000002.1"/>
</dbReference>
<feature type="domain" description="N-acetyltransferase" evidence="1">
    <location>
        <begin position="1"/>
        <end position="164"/>
    </location>
</feature>
<evidence type="ECO:0000259" key="1">
    <source>
        <dbReference type="PROSITE" id="PS51186"/>
    </source>
</evidence>
<dbReference type="SUPFAM" id="SSF55729">
    <property type="entry name" value="Acyl-CoA N-acyltransferases (Nat)"/>
    <property type="match status" value="1"/>
</dbReference>
<dbReference type="InterPro" id="IPR016181">
    <property type="entry name" value="Acyl_CoA_acyltransferase"/>
</dbReference>
<protein>
    <submittedName>
        <fullName evidence="2">GNAT family N-acetyltransferase</fullName>
    </submittedName>
</protein>
<dbReference type="PANTHER" id="PTHR43441">
    <property type="entry name" value="RIBOSOMAL-PROTEIN-SERINE ACETYLTRANSFERASE"/>
    <property type="match status" value="1"/>
</dbReference>
<proteinExistence type="predicted"/>
<dbReference type="GO" id="GO:0008999">
    <property type="term" value="F:protein-N-terminal-alanine acetyltransferase activity"/>
    <property type="evidence" value="ECO:0007669"/>
    <property type="project" value="TreeGrafter"/>
</dbReference>
<accession>A0A9X3EX18</accession>
<keyword evidence="3" id="KW-1185">Reference proteome</keyword>
<organism evidence="2 3">
    <name type="scientific">Nannocystis pusilla</name>
    <dbReference type="NCBI Taxonomy" id="889268"/>
    <lineage>
        <taxon>Bacteria</taxon>
        <taxon>Pseudomonadati</taxon>
        <taxon>Myxococcota</taxon>
        <taxon>Polyangia</taxon>
        <taxon>Nannocystales</taxon>
        <taxon>Nannocystaceae</taxon>
        <taxon>Nannocystis</taxon>
    </lineage>
</organism>
<dbReference type="EMBL" id="JAPNKE010000002">
    <property type="protein sequence ID" value="MCY1011686.1"/>
    <property type="molecule type" value="Genomic_DNA"/>
</dbReference>
<gene>
    <name evidence="2" type="ORF">OV079_40220</name>
</gene>
<dbReference type="InterPro" id="IPR000182">
    <property type="entry name" value="GNAT_dom"/>
</dbReference>
<evidence type="ECO:0000313" key="2">
    <source>
        <dbReference type="EMBL" id="MCY1011686.1"/>
    </source>
</evidence>
<comment type="caution">
    <text evidence="2">The sequence shown here is derived from an EMBL/GenBank/DDBJ whole genome shotgun (WGS) entry which is preliminary data.</text>
</comment>
<name>A0A9X3EX18_9BACT</name>
<dbReference type="InterPro" id="IPR051908">
    <property type="entry name" value="Ribosomal_N-acetyltransferase"/>
</dbReference>
<evidence type="ECO:0000313" key="3">
    <source>
        <dbReference type="Proteomes" id="UP001150924"/>
    </source>
</evidence>
<sequence length="164" mass="17996">MRTLRPLELDDAGWLARAGAGEPEFGDAIPLPGAEAEGWVREQLRRREAGEAFVFVVVAAGVPVGTTRLGCFTPDRRAAQVSYWTAPFARGRGHATAAAGSTLAFARDALALAYVHSYVARSNVASRLVLERNAFVRTAVGRRRGRLELVDRYDRRWTEGGAWR</sequence>
<dbReference type="GO" id="GO:1990189">
    <property type="term" value="F:protein N-terminal-serine acetyltransferase activity"/>
    <property type="evidence" value="ECO:0007669"/>
    <property type="project" value="TreeGrafter"/>
</dbReference>
<dbReference type="Gene3D" id="3.40.630.30">
    <property type="match status" value="1"/>
</dbReference>
<dbReference type="AlphaFoldDB" id="A0A9X3EX18"/>
<reference evidence="2" key="1">
    <citation type="submission" date="2022-11" db="EMBL/GenBank/DDBJ databases">
        <title>Minimal conservation of predation-associated metabolite biosynthetic gene clusters underscores biosynthetic potential of Myxococcota including descriptions for ten novel species: Archangium lansinium sp. nov., Myxococcus landrumus sp. nov., Nannocystis bai.</title>
        <authorList>
            <person name="Ahearne A."/>
            <person name="Stevens C."/>
            <person name="Phillips K."/>
        </authorList>
    </citation>
    <scope>NUCLEOTIDE SEQUENCE</scope>
    <source>
        <strain evidence="2">Na p29</strain>
    </source>
</reference>
<dbReference type="Pfam" id="PF13302">
    <property type="entry name" value="Acetyltransf_3"/>
    <property type="match status" value="1"/>
</dbReference>
<dbReference type="GO" id="GO:0005737">
    <property type="term" value="C:cytoplasm"/>
    <property type="evidence" value="ECO:0007669"/>
    <property type="project" value="TreeGrafter"/>
</dbReference>
<dbReference type="Proteomes" id="UP001150924">
    <property type="component" value="Unassembled WGS sequence"/>
</dbReference>
<dbReference type="PANTHER" id="PTHR43441:SF10">
    <property type="entry name" value="ACETYLTRANSFERASE"/>
    <property type="match status" value="1"/>
</dbReference>
<dbReference type="PROSITE" id="PS51186">
    <property type="entry name" value="GNAT"/>
    <property type="match status" value="1"/>
</dbReference>